<accession>A0AAD4ZF09</accession>
<comment type="caution">
    <text evidence="1">The sequence shown here is derived from an EMBL/GenBank/DDBJ whole genome shotgun (WGS) entry which is preliminary data.</text>
</comment>
<name>A0AAD4ZF09_PRUDU</name>
<keyword evidence="2" id="KW-1185">Reference proteome</keyword>
<sequence>MTTPFILADYLMDVKGMIEDDVGIISVFDWFNGDGMGLMEDVSVTITLDHVWRCLMVRGNWRISQSNILEGIMTRN</sequence>
<reference evidence="1 2" key="1">
    <citation type="journal article" date="2022" name="G3 (Bethesda)">
        <title>Whole-genome sequence and methylome profiling of the almond [Prunus dulcis (Mill.) D.A. Webb] cultivar 'Nonpareil'.</title>
        <authorList>
            <person name="D'Amico-Willman K.M."/>
            <person name="Ouma W.Z."/>
            <person name="Meulia T."/>
            <person name="Sideli G.M."/>
            <person name="Gradziel T.M."/>
            <person name="Fresnedo-Ramirez J."/>
        </authorList>
    </citation>
    <scope>NUCLEOTIDE SEQUENCE [LARGE SCALE GENOMIC DNA]</scope>
    <source>
        <strain evidence="1">Clone GOH B32 T37-40</strain>
    </source>
</reference>
<organism evidence="1 2">
    <name type="scientific">Prunus dulcis</name>
    <name type="common">Almond</name>
    <name type="synonym">Amygdalus dulcis</name>
    <dbReference type="NCBI Taxonomy" id="3755"/>
    <lineage>
        <taxon>Eukaryota</taxon>
        <taxon>Viridiplantae</taxon>
        <taxon>Streptophyta</taxon>
        <taxon>Embryophyta</taxon>
        <taxon>Tracheophyta</taxon>
        <taxon>Spermatophyta</taxon>
        <taxon>Magnoliopsida</taxon>
        <taxon>eudicotyledons</taxon>
        <taxon>Gunneridae</taxon>
        <taxon>Pentapetalae</taxon>
        <taxon>rosids</taxon>
        <taxon>fabids</taxon>
        <taxon>Rosales</taxon>
        <taxon>Rosaceae</taxon>
        <taxon>Amygdaloideae</taxon>
        <taxon>Amygdaleae</taxon>
        <taxon>Prunus</taxon>
    </lineage>
</organism>
<dbReference type="EMBL" id="JAJFAZ020000002">
    <property type="protein sequence ID" value="KAI5343176.1"/>
    <property type="molecule type" value="Genomic_DNA"/>
</dbReference>
<dbReference type="Proteomes" id="UP001054821">
    <property type="component" value="Chromosome 2"/>
</dbReference>
<dbReference type="AlphaFoldDB" id="A0AAD4ZF09"/>
<proteinExistence type="predicted"/>
<evidence type="ECO:0000313" key="2">
    <source>
        <dbReference type="Proteomes" id="UP001054821"/>
    </source>
</evidence>
<evidence type="ECO:0000313" key="1">
    <source>
        <dbReference type="EMBL" id="KAI5343176.1"/>
    </source>
</evidence>
<gene>
    <name evidence="1" type="ORF">L3X38_011052</name>
</gene>
<protein>
    <submittedName>
        <fullName evidence="1">Uncharacterized protein</fullName>
    </submittedName>
</protein>